<dbReference type="PANTHER" id="PTHR43464">
    <property type="entry name" value="METHYLTRANSFERASE"/>
    <property type="match status" value="1"/>
</dbReference>
<evidence type="ECO:0000256" key="2">
    <source>
        <dbReference type="ARBA" id="ARBA00022679"/>
    </source>
</evidence>
<dbReference type="Proteomes" id="UP000198575">
    <property type="component" value="Unassembled WGS sequence"/>
</dbReference>
<reference evidence="5 6" key="1">
    <citation type="submission" date="2016-10" db="EMBL/GenBank/DDBJ databases">
        <authorList>
            <person name="de Groot N.N."/>
        </authorList>
    </citation>
    <scope>NUCLEOTIDE SEQUENCE [LARGE SCALE GENOMIC DNA]</scope>
    <source>
        <strain evidence="5 6">CGMCC 1.7659</strain>
    </source>
</reference>
<keyword evidence="2" id="KW-0808">Transferase</keyword>
<name>A0A1I4VG21_9GAMM</name>
<organism evidence="5 6">
    <name type="scientific">Dokdonella immobilis</name>
    <dbReference type="NCBI Taxonomy" id="578942"/>
    <lineage>
        <taxon>Bacteria</taxon>
        <taxon>Pseudomonadati</taxon>
        <taxon>Pseudomonadota</taxon>
        <taxon>Gammaproteobacteria</taxon>
        <taxon>Lysobacterales</taxon>
        <taxon>Rhodanobacteraceae</taxon>
        <taxon>Dokdonella</taxon>
    </lineage>
</organism>
<evidence type="ECO:0000313" key="6">
    <source>
        <dbReference type="Proteomes" id="UP000198575"/>
    </source>
</evidence>
<keyword evidence="3" id="KW-0949">S-adenosyl-L-methionine</keyword>
<dbReference type="InterPro" id="IPR013217">
    <property type="entry name" value="Methyltransf_12"/>
</dbReference>
<gene>
    <name evidence="5" type="ORF">SAMN05216289_10254</name>
</gene>
<dbReference type="CDD" id="cd02440">
    <property type="entry name" value="AdoMet_MTases"/>
    <property type="match status" value="1"/>
</dbReference>
<accession>A0A1I4VG21</accession>
<dbReference type="Pfam" id="PF08242">
    <property type="entry name" value="Methyltransf_12"/>
    <property type="match status" value="1"/>
</dbReference>
<protein>
    <submittedName>
        <fullName evidence="5">Nodulation protein S (NodS)</fullName>
    </submittedName>
</protein>
<dbReference type="EMBL" id="FOVF01000002">
    <property type="protein sequence ID" value="SFN00174.1"/>
    <property type="molecule type" value="Genomic_DNA"/>
</dbReference>
<dbReference type="GO" id="GO:0008168">
    <property type="term" value="F:methyltransferase activity"/>
    <property type="evidence" value="ECO:0007669"/>
    <property type="project" value="UniProtKB-KW"/>
</dbReference>
<keyword evidence="1" id="KW-0489">Methyltransferase</keyword>
<dbReference type="STRING" id="578942.SAMN05216289_10254"/>
<dbReference type="GO" id="GO:0032259">
    <property type="term" value="P:methylation"/>
    <property type="evidence" value="ECO:0007669"/>
    <property type="project" value="UniProtKB-KW"/>
</dbReference>
<keyword evidence="6" id="KW-1185">Reference proteome</keyword>
<evidence type="ECO:0000259" key="4">
    <source>
        <dbReference type="Pfam" id="PF08242"/>
    </source>
</evidence>
<feature type="domain" description="Methyltransferase type 12" evidence="4">
    <location>
        <begin position="86"/>
        <end position="170"/>
    </location>
</feature>
<evidence type="ECO:0000256" key="1">
    <source>
        <dbReference type="ARBA" id="ARBA00022603"/>
    </source>
</evidence>
<dbReference type="SUPFAM" id="SSF53335">
    <property type="entry name" value="S-adenosyl-L-methionine-dependent methyltransferases"/>
    <property type="match status" value="1"/>
</dbReference>
<dbReference type="AlphaFoldDB" id="A0A1I4VG21"/>
<dbReference type="OrthoDB" id="9810247at2"/>
<proteinExistence type="predicted"/>
<dbReference type="InterPro" id="IPR029063">
    <property type="entry name" value="SAM-dependent_MTases_sf"/>
</dbReference>
<evidence type="ECO:0000313" key="5">
    <source>
        <dbReference type="EMBL" id="SFN00174.1"/>
    </source>
</evidence>
<sequence length="216" mass="24795">MVAAQKLQGMSEPMPSKARALLQKIKRRTWMKYALRGVGPNDNFERLDLAYTIEDPWNMDSPGEIARFEATNRIIAREFGRLDSLLEIGCGEGHQSAWLARVANRVHGLDVSEKAVERARQRVPDGQFDAADLFTHTWPESTPRFDLVTACEVLYYMSDVERTLARMSELGRNCLVTIFAPAARRVGPHLDRIANLRKDWIWHGGTVWLVCWWRNE</sequence>
<evidence type="ECO:0000256" key="3">
    <source>
        <dbReference type="ARBA" id="ARBA00022691"/>
    </source>
</evidence>
<dbReference type="PANTHER" id="PTHR43464:SF19">
    <property type="entry name" value="UBIQUINONE BIOSYNTHESIS O-METHYLTRANSFERASE, MITOCHONDRIAL"/>
    <property type="match status" value="1"/>
</dbReference>
<dbReference type="Gene3D" id="3.40.50.150">
    <property type="entry name" value="Vaccinia Virus protein VP39"/>
    <property type="match status" value="1"/>
</dbReference>